<name>A0A0F8YC43_9ZZZZ</name>
<accession>A0A0F8YC43</accession>
<evidence type="ECO:0008006" key="3">
    <source>
        <dbReference type="Google" id="ProtNLM"/>
    </source>
</evidence>
<evidence type="ECO:0000313" key="2">
    <source>
        <dbReference type="EMBL" id="KKK78928.1"/>
    </source>
</evidence>
<protein>
    <recommendedName>
        <fullName evidence="3">Glycosyltransferase 2-like domain-containing protein</fullName>
    </recommendedName>
</protein>
<reference evidence="2" key="1">
    <citation type="journal article" date="2015" name="Nature">
        <title>Complex archaea that bridge the gap between prokaryotes and eukaryotes.</title>
        <authorList>
            <person name="Spang A."/>
            <person name="Saw J.H."/>
            <person name="Jorgensen S.L."/>
            <person name="Zaremba-Niedzwiedzka K."/>
            <person name="Martijn J."/>
            <person name="Lind A.E."/>
            <person name="van Eijk R."/>
            <person name="Schleper C."/>
            <person name="Guy L."/>
            <person name="Ettema T.J."/>
        </authorList>
    </citation>
    <scope>NUCLEOTIDE SEQUENCE</scope>
</reference>
<keyword evidence="1" id="KW-0472">Membrane</keyword>
<comment type="caution">
    <text evidence="2">The sequence shown here is derived from an EMBL/GenBank/DDBJ whole genome shotgun (WGS) entry which is preliminary data.</text>
</comment>
<feature type="non-terminal residue" evidence="2">
    <location>
        <position position="1"/>
    </location>
</feature>
<keyword evidence="1" id="KW-1133">Transmembrane helix</keyword>
<gene>
    <name evidence="2" type="ORF">LCGC14_2838640</name>
</gene>
<dbReference type="SUPFAM" id="SSF53448">
    <property type="entry name" value="Nucleotide-diphospho-sugar transferases"/>
    <property type="match status" value="1"/>
</dbReference>
<feature type="transmembrane region" description="Helical" evidence="1">
    <location>
        <begin position="124"/>
        <end position="143"/>
    </location>
</feature>
<dbReference type="Gene3D" id="3.90.550.10">
    <property type="entry name" value="Spore Coat Polysaccharide Biosynthesis Protein SpsA, Chain A"/>
    <property type="match status" value="1"/>
</dbReference>
<evidence type="ECO:0000256" key="1">
    <source>
        <dbReference type="SAM" id="Phobius"/>
    </source>
</evidence>
<dbReference type="InterPro" id="IPR029044">
    <property type="entry name" value="Nucleotide-diphossugar_trans"/>
</dbReference>
<proteinExistence type="predicted"/>
<organism evidence="2">
    <name type="scientific">marine sediment metagenome</name>
    <dbReference type="NCBI Taxonomy" id="412755"/>
    <lineage>
        <taxon>unclassified sequences</taxon>
        <taxon>metagenomes</taxon>
        <taxon>ecological metagenomes</taxon>
    </lineage>
</organism>
<dbReference type="AlphaFoldDB" id="A0A0F8YC43"/>
<keyword evidence="1" id="KW-0812">Transmembrane</keyword>
<dbReference type="EMBL" id="LAZR01054266">
    <property type="protein sequence ID" value="KKK78928.1"/>
    <property type="molecule type" value="Genomic_DNA"/>
</dbReference>
<sequence>FKRGNLWTLADNVAMFRDSLPFTVKEPHRLLPTLNLGIRREVFLAIGKMDESLTCSEDIDWIARCQKKGYKLYFEPRARVCHAPSRTTFKAVMKHWVFTGQYMSEVLVRHQALLKPPFVIKYRWLMFGLAPAIAAFLAGRIFWSAPRQMYKYLDVIPLIYLAELAWCWGMFKGLPKVQE</sequence>